<dbReference type="GO" id="GO:0006465">
    <property type="term" value="P:signal peptide processing"/>
    <property type="evidence" value="ECO:0007669"/>
    <property type="project" value="TreeGrafter"/>
</dbReference>
<dbReference type="AlphaFoldDB" id="T0GH08"/>
<name>T0GH08_9SPHN</name>
<dbReference type="GO" id="GO:0005886">
    <property type="term" value="C:plasma membrane"/>
    <property type="evidence" value="ECO:0007669"/>
    <property type="project" value="UniProtKB-SubCell"/>
</dbReference>
<evidence type="ECO:0000256" key="5">
    <source>
        <dbReference type="ARBA" id="ARBA00022692"/>
    </source>
</evidence>
<feature type="transmembrane region" description="Helical" evidence="10">
    <location>
        <begin position="82"/>
        <end position="115"/>
    </location>
</feature>
<dbReference type="GO" id="GO:0008168">
    <property type="term" value="F:methyltransferase activity"/>
    <property type="evidence" value="ECO:0007669"/>
    <property type="project" value="UniProtKB-KW"/>
</dbReference>
<evidence type="ECO:0000259" key="12">
    <source>
        <dbReference type="Pfam" id="PF06750"/>
    </source>
</evidence>
<dbReference type="PANTHER" id="PTHR30487">
    <property type="entry name" value="TYPE 4 PREPILIN-LIKE PROTEINS LEADER PEPTIDE-PROCESSING ENZYME"/>
    <property type="match status" value="1"/>
</dbReference>
<dbReference type="InterPro" id="IPR050882">
    <property type="entry name" value="Prepilin_peptidase/N-MTase"/>
</dbReference>
<evidence type="ECO:0000256" key="6">
    <source>
        <dbReference type="ARBA" id="ARBA00022989"/>
    </source>
</evidence>
<keyword evidence="7 10" id="KW-0472">Membrane</keyword>
<dbReference type="InterPro" id="IPR014032">
    <property type="entry name" value="Peptidase_A24A_bac"/>
</dbReference>
<dbReference type="EMBL" id="ATHO01000167">
    <property type="protein sequence ID" value="EQA99312.1"/>
    <property type="molecule type" value="Genomic_DNA"/>
</dbReference>
<reference evidence="13 14" key="1">
    <citation type="journal article" date="2013" name="Genome Announc.">
        <title>Draft Genome Sequence of Sphingobium quisquiliarum Strain P25T, a Novel Hexachlorocyclohexane (HCH)-Degrading Bacterium Isolated from an HCH Dumpsite.</title>
        <authorList>
            <person name="Kumar Singh A."/>
            <person name="Sangwan N."/>
            <person name="Sharma A."/>
            <person name="Gupta V."/>
            <person name="Khurana J.P."/>
            <person name="Lal R."/>
        </authorList>
    </citation>
    <scope>NUCLEOTIDE SEQUENCE [LARGE SCALE GENOMIC DNA]</scope>
    <source>
        <strain evidence="13 14">P25</strain>
    </source>
</reference>
<keyword evidence="6 10" id="KW-1133">Transmembrane helix</keyword>
<dbReference type="InterPro" id="IPR010627">
    <property type="entry name" value="Prepilin_pept_A24_N"/>
</dbReference>
<feature type="transmembrane region" description="Helical" evidence="10">
    <location>
        <begin position="121"/>
        <end position="144"/>
    </location>
</feature>
<evidence type="ECO:0000256" key="7">
    <source>
        <dbReference type="ARBA" id="ARBA00023136"/>
    </source>
</evidence>
<feature type="transmembrane region" description="Helical" evidence="10">
    <location>
        <begin position="228"/>
        <end position="249"/>
    </location>
</feature>
<dbReference type="Proteomes" id="UP000015525">
    <property type="component" value="Unassembled WGS sequence"/>
</dbReference>
<dbReference type="PANTHER" id="PTHR30487:SF0">
    <property type="entry name" value="PREPILIN LEADER PEPTIDASE_N-METHYLTRANSFERASE-RELATED"/>
    <property type="match status" value="1"/>
</dbReference>
<dbReference type="GO" id="GO:0004190">
    <property type="term" value="F:aspartic-type endopeptidase activity"/>
    <property type="evidence" value="ECO:0007669"/>
    <property type="project" value="UniProtKB-EC"/>
</dbReference>
<keyword evidence="9" id="KW-0378">Hydrolase</keyword>
<feature type="domain" description="Prepilin peptidase A24 N-terminal" evidence="12">
    <location>
        <begin position="12"/>
        <end position="90"/>
    </location>
</feature>
<dbReference type="EC" id="2.1.1.-" evidence="9"/>
<dbReference type="Gene3D" id="1.20.120.1220">
    <property type="match status" value="1"/>
</dbReference>
<comment type="function">
    <text evidence="9">Plays an essential role in type IV pili and type II pseudopili formation by proteolytically removing the leader sequence from substrate proteins and subsequently monomethylating the alpha-amino group of the newly exposed N-terminal phenylalanine.</text>
</comment>
<feature type="domain" description="Prepilin type IV endopeptidase peptidase" evidence="11">
    <location>
        <begin position="105"/>
        <end position="211"/>
    </location>
</feature>
<keyword evidence="4" id="KW-0997">Cell inner membrane</keyword>
<evidence type="ECO:0000313" key="14">
    <source>
        <dbReference type="Proteomes" id="UP000015525"/>
    </source>
</evidence>
<dbReference type="GO" id="GO:0032259">
    <property type="term" value="P:methylation"/>
    <property type="evidence" value="ECO:0007669"/>
    <property type="project" value="UniProtKB-KW"/>
</dbReference>
<feature type="transmembrane region" description="Helical" evidence="10">
    <location>
        <begin position="191"/>
        <end position="216"/>
    </location>
</feature>
<keyword evidence="14" id="KW-1185">Reference proteome</keyword>
<dbReference type="Pfam" id="PF01478">
    <property type="entry name" value="Peptidase_A24"/>
    <property type="match status" value="1"/>
</dbReference>
<evidence type="ECO:0000256" key="9">
    <source>
        <dbReference type="RuleBase" id="RU003794"/>
    </source>
</evidence>
<protein>
    <recommendedName>
        <fullName evidence="9">Prepilin leader peptidase/N-methyltransferase</fullName>
        <ecNumber evidence="9">2.1.1.-</ecNumber>
        <ecNumber evidence="9">3.4.23.43</ecNumber>
    </recommendedName>
</protein>
<gene>
    <name evidence="13" type="ORF">L288_19980</name>
</gene>
<comment type="catalytic activity">
    <reaction evidence="9">
        <text>Typically cleaves a -Gly-|-Phe- bond to release an N-terminal, basic peptide of 5-8 residues from type IV prepilin, and then N-methylates the new N-terminal amino group, the methyl donor being S-adenosyl-L-methionine.</text>
        <dbReference type="EC" id="3.4.23.43"/>
    </reaction>
</comment>
<dbReference type="PATRIC" id="fig|1329909.3.peg.3848"/>
<keyword evidence="3" id="KW-1003">Cell membrane</keyword>
<dbReference type="Pfam" id="PF06750">
    <property type="entry name" value="A24_N_bact"/>
    <property type="match status" value="1"/>
</dbReference>
<sequence>MIDPIAAAMGGIAGAIAGSFLATLILRWPQGRSVMRGRSACDGCGRVLSAADLVPMVSALMQRGRCRSCGVRIDPLHGRVEAGCAIIGALALGFAPGLEGAGWALLGWLLLVLAVLDWRHFWLPDALTLPLAFMGLTIGLWVTAPPVIDRVIGAAAGYLCLLALALLYRLARGREGLGLGDAKLLGALGAWFGWQALPFILLMASTLGLMAVLASMARGGAIDRMTRIPLGTCLAVVAIPGWWVSGMLVS</sequence>
<keyword evidence="5 9" id="KW-0812">Transmembrane</keyword>
<evidence type="ECO:0000256" key="3">
    <source>
        <dbReference type="ARBA" id="ARBA00022475"/>
    </source>
</evidence>
<dbReference type="RefSeq" id="WP_021239992.1">
    <property type="nucleotide sequence ID" value="NZ_ATHO01000167.1"/>
</dbReference>
<evidence type="ECO:0000256" key="4">
    <source>
        <dbReference type="ARBA" id="ARBA00022519"/>
    </source>
</evidence>
<comment type="subcellular location">
    <subcellularLocation>
        <location evidence="1">Cell inner membrane</location>
        <topology evidence="1">Multi-pass membrane protein</topology>
    </subcellularLocation>
    <subcellularLocation>
        <location evidence="9">Cell membrane</location>
        <topology evidence="9">Multi-pass membrane protein</topology>
    </subcellularLocation>
</comment>
<dbReference type="PRINTS" id="PR00864">
    <property type="entry name" value="PREPILNPTASE"/>
</dbReference>
<accession>T0GH08</accession>
<keyword evidence="9" id="KW-0808">Transferase</keyword>
<comment type="similarity">
    <text evidence="2 8">Belongs to the peptidase A24 family.</text>
</comment>
<comment type="caution">
    <text evidence="13">The sequence shown here is derived from an EMBL/GenBank/DDBJ whole genome shotgun (WGS) entry which is preliminary data.</text>
</comment>
<evidence type="ECO:0000313" key="13">
    <source>
        <dbReference type="EMBL" id="EQA99312.1"/>
    </source>
</evidence>
<evidence type="ECO:0000259" key="11">
    <source>
        <dbReference type="Pfam" id="PF01478"/>
    </source>
</evidence>
<feature type="transmembrane region" description="Helical" evidence="10">
    <location>
        <begin position="6"/>
        <end position="26"/>
    </location>
</feature>
<evidence type="ECO:0000256" key="1">
    <source>
        <dbReference type="ARBA" id="ARBA00004429"/>
    </source>
</evidence>
<organism evidence="13 14">
    <name type="scientific">Sphingobium quisquiliarum P25</name>
    <dbReference type="NCBI Taxonomy" id="1329909"/>
    <lineage>
        <taxon>Bacteria</taxon>
        <taxon>Pseudomonadati</taxon>
        <taxon>Pseudomonadota</taxon>
        <taxon>Alphaproteobacteria</taxon>
        <taxon>Sphingomonadales</taxon>
        <taxon>Sphingomonadaceae</taxon>
        <taxon>Sphingobium</taxon>
    </lineage>
</organism>
<keyword evidence="9" id="KW-0511">Multifunctional enzyme</keyword>
<evidence type="ECO:0000256" key="2">
    <source>
        <dbReference type="ARBA" id="ARBA00005801"/>
    </source>
</evidence>
<evidence type="ECO:0000256" key="8">
    <source>
        <dbReference type="RuleBase" id="RU003793"/>
    </source>
</evidence>
<keyword evidence="9" id="KW-0645">Protease</keyword>
<dbReference type="EC" id="3.4.23.43" evidence="9"/>
<keyword evidence="9" id="KW-0489">Methyltransferase</keyword>
<dbReference type="InterPro" id="IPR000045">
    <property type="entry name" value="Prepilin_IV_endopep_pep"/>
</dbReference>
<feature type="transmembrane region" description="Helical" evidence="10">
    <location>
        <begin position="151"/>
        <end position="171"/>
    </location>
</feature>
<proteinExistence type="inferred from homology"/>
<evidence type="ECO:0000256" key="10">
    <source>
        <dbReference type="SAM" id="Phobius"/>
    </source>
</evidence>